<evidence type="ECO:0000313" key="1">
    <source>
        <dbReference type="EMBL" id="SJZ59821.1"/>
    </source>
</evidence>
<sequence>MRPRRATRAGTQAPPLPTSSYFSTQSHANKITIYAQPTPTAPTVPRAIYPNEIVGANIRAQFSQAKCVGAVPMCPPERPRSGVSIRMFSYTKLLFTSYKICLHATVEDYQKYNFVSFHTPVHYGQHDPNSYAATTAHRKALNCAASHVLYRRWLSSF</sequence>
<protein>
    <submittedName>
        <fullName evidence="1">Uncharacterized protein</fullName>
    </submittedName>
</protein>
<proteinExistence type="predicted"/>
<dbReference type="EMBL" id="FUXK01000005">
    <property type="protein sequence ID" value="SJZ59821.1"/>
    <property type="molecule type" value="Genomic_DNA"/>
</dbReference>
<dbReference type="AlphaFoldDB" id="A0A1T4LYV7"/>
<reference evidence="1 2" key="1">
    <citation type="submission" date="2017-02" db="EMBL/GenBank/DDBJ databases">
        <authorList>
            <person name="Peterson S.W."/>
        </authorList>
    </citation>
    <scope>NUCLEOTIDE SEQUENCE [LARGE SCALE GENOMIC DNA]</scope>
    <source>
        <strain evidence="1 2">ATCC 43324</strain>
    </source>
</reference>
<accession>A0A1T4LYV7</accession>
<dbReference type="Proteomes" id="UP000190065">
    <property type="component" value="Unassembled WGS sequence"/>
</dbReference>
<gene>
    <name evidence="1" type="ORF">SAMN02745202_00561</name>
</gene>
<evidence type="ECO:0000313" key="2">
    <source>
        <dbReference type="Proteomes" id="UP000190065"/>
    </source>
</evidence>
<name>A0A1T4LYV7_9BACT</name>
<organism evidence="1 2">
    <name type="scientific">Segatella oulorum</name>
    <dbReference type="NCBI Taxonomy" id="28136"/>
    <lineage>
        <taxon>Bacteria</taxon>
        <taxon>Pseudomonadati</taxon>
        <taxon>Bacteroidota</taxon>
        <taxon>Bacteroidia</taxon>
        <taxon>Bacteroidales</taxon>
        <taxon>Prevotellaceae</taxon>
        <taxon>Segatella</taxon>
    </lineage>
</organism>